<organism evidence="1 2">
    <name type="scientific">Melastoma candidum</name>
    <dbReference type="NCBI Taxonomy" id="119954"/>
    <lineage>
        <taxon>Eukaryota</taxon>
        <taxon>Viridiplantae</taxon>
        <taxon>Streptophyta</taxon>
        <taxon>Embryophyta</taxon>
        <taxon>Tracheophyta</taxon>
        <taxon>Spermatophyta</taxon>
        <taxon>Magnoliopsida</taxon>
        <taxon>eudicotyledons</taxon>
        <taxon>Gunneridae</taxon>
        <taxon>Pentapetalae</taxon>
        <taxon>rosids</taxon>
        <taxon>malvids</taxon>
        <taxon>Myrtales</taxon>
        <taxon>Melastomataceae</taxon>
        <taxon>Melastomatoideae</taxon>
        <taxon>Melastomateae</taxon>
        <taxon>Melastoma</taxon>
    </lineage>
</organism>
<comment type="caution">
    <text evidence="1">The sequence shown here is derived from an EMBL/GenBank/DDBJ whole genome shotgun (WGS) entry which is preliminary data.</text>
</comment>
<protein>
    <submittedName>
        <fullName evidence="1">Uncharacterized protein</fullName>
    </submittedName>
</protein>
<accession>A0ACB9QPE7</accession>
<dbReference type="Proteomes" id="UP001057402">
    <property type="component" value="Chromosome 5"/>
</dbReference>
<gene>
    <name evidence="1" type="ORF">MLD38_017039</name>
</gene>
<reference evidence="2" key="1">
    <citation type="journal article" date="2023" name="Front. Plant Sci.">
        <title>Chromosomal-level genome assembly of Melastoma candidum provides insights into trichome evolution.</title>
        <authorList>
            <person name="Zhong Y."/>
            <person name="Wu W."/>
            <person name="Sun C."/>
            <person name="Zou P."/>
            <person name="Liu Y."/>
            <person name="Dai S."/>
            <person name="Zhou R."/>
        </authorList>
    </citation>
    <scope>NUCLEOTIDE SEQUENCE [LARGE SCALE GENOMIC DNA]</scope>
</reference>
<sequence>MFPHCFLTLTVSYTYKHCSGFVPLQISGERKHSSKIRGCLRWCSLLVPWEGQPFRGRGPQPDPPKGTKLLPSALVTFEVGDVLCLLFLLLASPLARLLYYFVSESVGTQVLIFATSAGTRVSNIESVARAVLPKFYLGDIHPESWRVFSGCGRRCILILTANPRIMVEASLKDYLRADLVLGTDIVVYIKGRHTDEPFMALCKEGFMVPPATPDKLPKPIVFPDGRDSSRSRPHCLHCSPSSGCRSASSSLALGSRRDPFSPCPSCTMPSGHLAFVFTSRASPPPPKKSTGSNNCNIRHLTSQTPSAP</sequence>
<evidence type="ECO:0000313" key="2">
    <source>
        <dbReference type="Proteomes" id="UP001057402"/>
    </source>
</evidence>
<proteinExistence type="predicted"/>
<keyword evidence="2" id="KW-1185">Reference proteome</keyword>
<name>A0ACB9QPE7_9MYRT</name>
<evidence type="ECO:0000313" key="1">
    <source>
        <dbReference type="EMBL" id="KAI4368485.1"/>
    </source>
</evidence>
<dbReference type="EMBL" id="CM042884">
    <property type="protein sequence ID" value="KAI4368485.1"/>
    <property type="molecule type" value="Genomic_DNA"/>
</dbReference>